<dbReference type="EMBL" id="JAJSOW010000106">
    <property type="protein sequence ID" value="KAI9161090.1"/>
    <property type="molecule type" value="Genomic_DNA"/>
</dbReference>
<name>A0AAD5IE58_ACENE</name>
<accession>A0AAD5IE58</accession>
<protein>
    <submittedName>
        <fullName evidence="1">Uncharacterized protein</fullName>
    </submittedName>
</protein>
<dbReference type="Proteomes" id="UP001064489">
    <property type="component" value="Chromosome 2"/>
</dbReference>
<evidence type="ECO:0000313" key="1">
    <source>
        <dbReference type="EMBL" id="KAI9161090.1"/>
    </source>
</evidence>
<evidence type="ECO:0000313" key="2">
    <source>
        <dbReference type="Proteomes" id="UP001064489"/>
    </source>
</evidence>
<dbReference type="AlphaFoldDB" id="A0AAD5IE58"/>
<reference evidence="1" key="2">
    <citation type="submission" date="2023-02" db="EMBL/GenBank/DDBJ databases">
        <authorList>
            <person name="Swenson N.G."/>
            <person name="Wegrzyn J.L."/>
            <person name="Mcevoy S.L."/>
        </authorList>
    </citation>
    <scope>NUCLEOTIDE SEQUENCE</scope>
    <source>
        <strain evidence="1">91603</strain>
        <tissue evidence="1">Leaf</tissue>
    </source>
</reference>
<comment type="caution">
    <text evidence="1">The sequence shown here is derived from an EMBL/GenBank/DDBJ whole genome shotgun (WGS) entry which is preliminary data.</text>
</comment>
<organism evidence="1 2">
    <name type="scientific">Acer negundo</name>
    <name type="common">Box elder</name>
    <dbReference type="NCBI Taxonomy" id="4023"/>
    <lineage>
        <taxon>Eukaryota</taxon>
        <taxon>Viridiplantae</taxon>
        <taxon>Streptophyta</taxon>
        <taxon>Embryophyta</taxon>
        <taxon>Tracheophyta</taxon>
        <taxon>Spermatophyta</taxon>
        <taxon>Magnoliopsida</taxon>
        <taxon>eudicotyledons</taxon>
        <taxon>Gunneridae</taxon>
        <taxon>Pentapetalae</taxon>
        <taxon>rosids</taxon>
        <taxon>malvids</taxon>
        <taxon>Sapindales</taxon>
        <taxon>Sapindaceae</taxon>
        <taxon>Hippocastanoideae</taxon>
        <taxon>Acereae</taxon>
        <taxon>Acer</taxon>
    </lineage>
</organism>
<reference evidence="1" key="1">
    <citation type="journal article" date="2022" name="Plant J.">
        <title>Strategies of tolerance reflected in two North American maple genomes.</title>
        <authorList>
            <person name="McEvoy S.L."/>
            <person name="Sezen U.U."/>
            <person name="Trouern-Trend A."/>
            <person name="McMahon S.M."/>
            <person name="Schaberg P.G."/>
            <person name="Yang J."/>
            <person name="Wegrzyn J.L."/>
            <person name="Swenson N.G."/>
        </authorList>
    </citation>
    <scope>NUCLEOTIDE SEQUENCE</scope>
    <source>
        <strain evidence="1">91603</strain>
    </source>
</reference>
<proteinExistence type="predicted"/>
<gene>
    <name evidence="1" type="ORF">LWI28_014334</name>
</gene>
<sequence>MTHDAAALRVLETENNSAHRPLHHGRHQERQEPQCRPHHLAPARVAGSATLNAAYRSHVCVSFSVVLQLEILLYVKMKWFGTWLVLCEWVGGSKGFGIYRLSNILKQTNGFFGF</sequence>
<keyword evidence="2" id="KW-1185">Reference proteome</keyword>